<proteinExistence type="predicted"/>
<sequence>MFGNLFRSSSLLTIMLTMLNMRVALRALLIVSVPLTLGSQYFGLNAQERRAEISEDVRVIETYPFADPNPVPILASDDRLYPYHRFEGYAHRSEVVEWKVVHLENEWIELWVLPEAGGKVWGARVKETGHEFIYRNEVMKFRNIALRGPWTSGGIEFNFGVIGHTPSTATPVDYRMREHDDGSVSVVVGAMDLPSRTHWRVEVRLPADRAYFETNVLWWNPTSLEQPYYNWMTAAAFAQDDLVMSIPGNSYLEHPGAQQDWPFDSEGRELSVYDENRFGSNKSFHVVGELNDFFGGYYLDDDYGFGHWSRYEEMPGQKLWLWALSRQGGIWEDLLTDTDGQYVEFQAGRLLVQYSPGDDVNPISQVGFDPGATDQWTETWFPIEGLGGLSDASRDGAMFVEREGGRVRVRTHAFVETNDTMRVLVNGVVWFTDEVSLEVLEPIEHEFGSVDLTGGTPMIPQDAEVIVEFPRLRLRYYLKPESRQISRPFSTDAEAIPSIPLSDREVMAARELVQGRRFSEARNLFETVLAKEPWNREVLLGLANLEYRRGRYVEGLNFADQVLRLDAYDSEGNFIAGNLYRALGQTVDAREAFGWSARSIAFRAVSYVQLAELALVGGDYLEAGRYAQLAKDYDRNSLSANRLLAILARLEGDIAEWDRVVSSILEVDPLHHFAEAELYLTGVSTEKELVEGFRSEYPEQELLELAIDYVGLGRRADAIELLELGETALGHAMLGVWRAYLTEDPGALDGGVDPDFVFPYRLESIPALEWAVASDSHWSWAYLLGLNLWARDRVPEAAELFIGLDQRPDYGPFYVSRALMVSDFEDGDLIGQINSESDFRSAVEMAPDLRAVHVSLIQYLHGASRWEDALSVSADAQRRFPEDFDLGLLHALALNQTQRFEASIELLDEIEVLPSENSSVSHQVFAEAHVLAGLDVLDRGNPTAALDHFDMAMTWPEHLGLGRPYNPEERIEQYLRGVALRLSGNESAALTAFEAVIAGTPLGVLEGEIGAERM</sequence>
<dbReference type="Pfam" id="PF17128">
    <property type="entry name" value="DUF5107"/>
    <property type="match status" value="1"/>
</dbReference>
<dbReference type="Pfam" id="PF13432">
    <property type="entry name" value="TPR_16"/>
    <property type="match status" value="2"/>
</dbReference>
<dbReference type="InterPro" id="IPR033396">
    <property type="entry name" value="DUF5107"/>
</dbReference>
<dbReference type="EMBL" id="UINC01004526">
    <property type="protein sequence ID" value="SVA14971.1"/>
    <property type="molecule type" value="Genomic_DNA"/>
</dbReference>
<name>A0A381THI8_9ZZZZ</name>
<evidence type="ECO:0000259" key="1">
    <source>
        <dbReference type="Pfam" id="PF17128"/>
    </source>
</evidence>
<protein>
    <recommendedName>
        <fullName evidence="1">DUF5107 domain-containing protein</fullName>
    </recommendedName>
</protein>
<accession>A0A381THI8</accession>
<dbReference type="SUPFAM" id="SSF48452">
    <property type="entry name" value="TPR-like"/>
    <property type="match status" value="2"/>
</dbReference>
<feature type="non-terminal residue" evidence="2">
    <location>
        <position position="1014"/>
    </location>
</feature>
<feature type="domain" description="DUF5107" evidence="1">
    <location>
        <begin position="79"/>
        <end position="383"/>
    </location>
</feature>
<dbReference type="AlphaFoldDB" id="A0A381THI8"/>
<gene>
    <name evidence="2" type="ORF">METZ01_LOCUS67825</name>
</gene>
<dbReference type="InterPro" id="IPR011990">
    <property type="entry name" value="TPR-like_helical_dom_sf"/>
</dbReference>
<organism evidence="2">
    <name type="scientific">marine metagenome</name>
    <dbReference type="NCBI Taxonomy" id="408172"/>
    <lineage>
        <taxon>unclassified sequences</taxon>
        <taxon>metagenomes</taxon>
        <taxon>ecological metagenomes</taxon>
    </lineage>
</organism>
<evidence type="ECO:0000313" key="2">
    <source>
        <dbReference type="EMBL" id="SVA14971.1"/>
    </source>
</evidence>
<dbReference type="Gene3D" id="1.25.40.10">
    <property type="entry name" value="Tetratricopeptide repeat domain"/>
    <property type="match status" value="2"/>
</dbReference>
<reference evidence="2" key="1">
    <citation type="submission" date="2018-05" db="EMBL/GenBank/DDBJ databases">
        <authorList>
            <person name="Lanie J.A."/>
            <person name="Ng W.-L."/>
            <person name="Kazmierczak K.M."/>
            <person name="Andrzejewski T.M."/>
            <person name="Davidsen T.M."/>
            <person name="Wayne K.J."/>
            <person name="Tettelin H."/>
            <person name="Glass J.I."/>
            <person name="Rusch D."/>
            <person name="Podicherti R."/>
            <person name="Tsui H.-C.T."/>
            <person name="Winkler M.E."/>
        </authorList>
    </citation>
    <scope>NUCLEOTIDE SEQUENCE</scope>
</reference>